<dbReference type="Pfam" id="PF01933">
    <property type="entry name" value="CofD"/>
    <property type="match status" value="1"/>
</dbReference>
<evidence type="ECO:0000313" key="4">
    <source>
        <dbReference type="EMBL" id="KZX10200.1"/>
    </source>
</evidence>
<dbReference type="InterPro" id="IPR038136">
    <property type="entry name" value="CofD-like_dom_sf"/>
</dbReference>
<dbReference type="EC" id="2.7.8.28" evidence="3"/>
<dbReference type="PATRIC" id="fig|66851.6.peg.2099"/>
<reference evidence="5" key="1">
    <citation type="journal article" date="2016" name="Genome Announc.">
        <title>Draft Genome Sequences of Methanobrevibacter curvatus DSM11111, Methanobrevibacter cuticularis DSM11139, Methanobrevibacter filiformis DSM11501, and Methanobrevibacter oralis DSM7256.</title>
        <authorList>
            <person name="Poehlein A."/>
            <person name="Seedorf H."/>
        </authorList>
    </citation>
    <scope>NUCLEOTIDE SEQUENCE [LARGE SCALE GENOMIC DNA]</scope>
    <source>
        <strain evidence="5">DSM 7256 / JCM 30027 / ZR</strain>
    </source>
</reference>
<feature type="binding site" evidence="3">
    <location>
        <position position="49"/>
    </location>
    <ligand>
        <name>7,8-didemethyl-8-hydroxy-5-deazariboflavin</name>
        <dbReference type="ChEBI" id="CHEBI:59904"/>
    </ligand>
</feature>
<dbReference type="RefSeq" id="WP_042691568.1">
    <property type="nucleotide sequence ID" value="NZ_CABMAB010000002.1"/>
</dbReference>
<keyword evidence="5" id="KW-1185">Reference proteome</keyword>
<comment type="similarity">
    <text evidence="3">Belongs to the CofD family.</text>
</comment>
<keyword evidence="2 3" id="KW-0460">Magnesium</keyword>
<dbReference type="InterPro" id="IPR010115">
    <property type="entry name" value="FbiA/CofD"/>
</dbReference>
<dbReference type="Proteomes" id="UP000077428">
    <property type="component" value="Unassembled WGS sequence"/>
</dbReference>
<dbReference type="OrthoDB" id="59563at2157"/>
<dbReference type="UniPathway" id="UPA00071"/>
<feature type="binding site" evidence="3">
    <location>
        <position position="88"/>
    </location>
    <ligand>
        <name>7,8-didemethyl-8-hydroxy-5-deazariboflavin</name>
        <dbReference type="ChEBI" id="CHEBI:59904"/>
    </ligand>
</feature>
<dbReference type="SUPFAM" id="SSF142338">
    <property type="entry name" value="CofD-like"/>
    <property type="match status" value="1"/>
</dbReference>
<comment type="catalytic activity">
    <reaction evidence="3">
        <text>(2S)-lactyl-2-diphospho-5'-guanosine + 7,8-didemethyl-8-hydroxy-5-deazariboflavin = oxidized coenzyme F420-0 + GMP + H(+)</text>
        <dbReference type="Rhea" id="RHEA:63444"/>
        <dbReference type="ChEBI" id="CHEBI:15378"/>
        <dbReference type="ChEBI" id="CHEBI:58115"/>
        <dbReference type="ChEBI" id="CHEBI:59435"/>
        <dbReference type="ChEBI" id="CHEBI:59904"/>
        <dbReference type="ChEBI" id="CHEBI:59907"/>
        <dbReference type="EC" id="2.7.8.28"/>
    </reaction>
</comment>
<dbReference type="GO" id="GO:0052645">
    <property type="term" value="P:F420-0 metabolic process"/>
    <property type="evidence" value="ECO:0007669"/>
    <property type="project" value="UniProtKB-UniRule"/>
</dbReference>
<comment type="caution">
    <text evidence="4">The sequence shown here is derived from an EMBL/GenBank/DDBJ whole genome shotgun (WGS) entry which is preliminary data.</text>
</comment>
<organism evidence="4 5">
    <name type="scientific">Methanobrevibacter oralis</name>
    <dbReference type="NCBI Taxonomy" id="66851"/>
    <lineage>
        <taxon>Archaea</taxon>
        <taxon>Methanobacteriati</taxon>
        <taxon>Methanobacteriota</taxon>
        <taxon>Methanomada group</taxon>
        <taxon>Methanobacteria</taxon>
        <taxon>Methanobacteriales</taxon>
        <taxon>Methanobacteriaceae</taxon>
        <taxon>Methanobrevibacter</taxon>
    </lineage>
</organism>
<dbReference type="EMBL" id="LWMU01000125">
    <property type="protein sequence ID" value="KZX10200.1"/>
    <property type="molecule type" value="Genomic_DNA"/>
</dbReference>
<dbReference type="STRING" id="66851.MBORA_19150"/>
<dbReference type="Gene3D" id="1.10.8.240">
    <property type="entry name" value="CofD-like domain"/>
    <property type="match status" value="1"/>
</dbReference>
<evidence type="ECO:0000256" key="1">
    <source>
        <dbReference type="ARBA" id="ARBA00022679"/>
    </source>
</evidence>
<comment type="function">
    <text evidence="3">Catalyzes the transfer of the 2-phospholactate moiety from (2S)-lactyl-2-diphospho-5'-guanosine to 7,8-didemethyl-8-hydroxy-5-deazariboflavin (FO) with the formation of oxidized coenzyme F420-0 and GMP.</text>
</comment>
<keyword evidence="1 3" id="KW-0808">Transferase</keyword>
<evidence type="ECO:0000313" key="5">
    <source>
        <dbReference type="Proteomes" id="UP000077428"/>
    </source>
</evidence>
<evidence type="ECO:0000256" key="2">
    <source>
        <dbReference type="ARBA" id="ARBA00022842"/>
    </source>
</evidence>
<comment type="pathway">
    <text evidence="3">Cofactor biosynthesis; coenzyme F420 biosynthesis.</text>
</comment>
<dbReference type="CDD" id="cd07186">
    <property type="entry name" value="CofD_like"/>
    <property type="match status" value="1"/>
</dbReference>
<name>A0A162FHV8_METOA</name>
<comment type="subunit">
    <text evidence="3">Homodimer.</text>
</comment>
<dbReference type="PANTHER" id="PTHR43007:SF1">
    <property type="entry name" value="2-PHOSPHO-L-LACTATE TRANSFERASE"/>
    <property type="match status" value="1"/>
</dbReference>
<evidence type="ECO:0000256" key="3">
    <source>
        <dbReference type="HAMAP-Rule" id="MF_01257"/>
    </source>
</evidence>
<comment type="cofactor">
    <cofactor evidence="3">
        <name>Mg(2+)</name>
        <dbReference type="ChEBI" id="CHEBI:18420"/>
    </cofactor>
</comment>
<protein>
    <recommendedName>
        <fullName evidence="3">2-phospho-L-lactate transferase</fullName>
        <ecNumber evidence="3">2.7.8.28</ecNumber>
    </recommendedName>
    <alternativeName>
        <fullName evidence="3">EPPG:FO PEP transferase</fullName>
    </alternativeName>
</protein>
<gene>
    <name evidence="3 4" type="primary">cofD</name>
    <name evidence="4" type="ORF">MBORA_19150</name>
</gene>
<dbReference type="GO" id="GO:0043743">
    <property type="term" value="F:LPPG:FO 2-phospho-L-lactate transferase activity"/>
    <property type="evidence" value="ECO:0007669"/>
    <property type="project" value="UniProtKB-EC"/>
</dbReference>
<dbReference type="PANTHER" id="PTHR43007">
    <property type="entry name" value="2-PHOSPHO-L-LACTATE TRANSFERASE"/>
    <property type="match status" value="1"/>
</dbReference>
<sequence length="301" mass="33268">MITILSGGTGTPKLLQGIKEIIDPTELTIIVNTLENDYFSGVYVSADIDTVLYTMSNQINDELWHGIKGDTFITNEQLEKIGAPELLRIGDKDRATKIQKTELMKKYSLSESVDIQAKKMGISSKIIPMSNEDSEIKIVTDIGELEFHDFLIKHQCQPEVLDVKFSNVSPSEGIIETINNSKAVIIGPSNPITSILPILSLEGVRDALKKTYVIAVSPIIGEDSVSGPASKFMKALNIEVSPFGVASLYEDFLDNIVIDEKDIDKIKDLKQIVNKVTITNTIMDNFKAKKNLAEIILKEVL</sequence>
<proteinExistence type="inferred from homology"/>
<accession>A0A162FHV8</accession>
<dbReference type="InterPro" id="IPR002882">
    <property type="entry name" value="CofD"/>
</dbReference>
<dbReference type="NCBIfam" id="TIGR01819">
    <property type="entry name" value="F420_cofD"/>
    <property type="match status" value="1"/>
</dbReference>
<dbReference type="AlphaFoldDB" id="A0A162FHV8"/>
<dbReference type="Gene3D" id="3.40.50.10680">
    <property type="entry name" value="CofD-like domains"/>
    <property type="match status" value="1"/>
</dbReference>
<dbReference type="GO" id="GO:0000287">
    <property type="term" value="F:magnesium ion binding"/>
    <property type="evidence" value="ECO:0007669"/>
    <property type="project" value="InterPro"/>
</dbReference>
<dbReference type="HAMAP" id="MF_01257">
    <property type="entry name" value="CofD"/>
    <property type="match status" value="1"/>
</dbReference>